<name>A0A317NWF6_9NOCA</name>
<dbReference type="GO" id="GO:0003677">
    <property type="term" value="F:DNA binding"/>
    <property type="evidence" value="ECO:0007669"/>
    <property type="project" value="UniProtKB-KW"/>
</dbReference>
<dbReference type="InterPro" id="IPR036390">
    <property type="entry name" value="WH_DNA-bd_sf"/>
</dbReference>
<feature type="domain" description="HTH marR-type" evidence="1">
    <location>
        <begin position="32"/>
        <end position="131"/>
    </location>
</feature>
<proteinExistence type="predicted"/>
<keyword evidence="3" id="KW-1185">Reference proteome</keyword>
<dbReference type="InterPro" id="IPR000835">
    <property type="entry name" value="HTH_MarR-typ"/>
</dbReference>
<dbReference type="GO" id="GO:0003700">
    <property type="term" value="F:DNA-binding transcription factor activity"/>
    <property type="evidence" value="ECO:0007669"/>
    <property type="project" value="InterPro"/>
</dbReference>
<dbReference type="Pfam" id="PF12802">
    <property type="entry name" value="MarR_2"/>
    <property type="match status" value="1"/>
</dbReference>
<gene>
    <name evidence="2" type="ORF">DFR69_102365</name>
</gene>
<protein>
    <submittedName>
        <fullName evidence="2">DNA-binding MarR family transcriptional regulator</fullName>
    </submittedName>
</protein>
<comment type="caution">
    <text evidence="2">The sequence shown here is derived from an EMBL/GenBank/DDBJ whole genome shotgun (WGS) entry which is preliminary data.</text>
</comment>
<accession>A0A317NWF6</accession>
<dbReference type="RefSeq" id="WP_110036457.1">
    <property type="nucleotide sequence ID" value="NZ_QGTL01000002.1"/>
</dbReference>
<sequence length="150" mass="15289">MTTENTRPGPPAISPTILVITLSRRVEAELAAALAPLELTVARLGLLGHINGVPGASFSELARMSGTSVQSVHTAVKSLVAAGLVQDRTARAGSASAIELTDAGIRLLGEARKVVSRVDSQLFGPDADPIQRQVGAAIVAAFTGAEPGDS</sequence>
<dbReference type="Proteomes" id="UP000246410">
    <property type="component" value="Unassembled WGS sequence"/>
</dbReference>
<dbReference type="InterPro" id="IPR036388">
    <property type="entry name" value="WH-like_DNA-bd_sf"/>
</dbReference>
<organism evidence="2 3">
    <name type="scientific">Nocardia neocaledoniensis</name>
    <dbReference type="NCBI Taxonomy" id="236511"/>
    <lineage>
        <taxon>Bacteria</taxon>
        <taxon>Bacillati</taxon>
        <taxon>Actinomycetota</taxon>
        <taxon>Actinomycetes</taxon>
        <taxon>Mycobacteriales</taxon>
        <taxon>Nocardiaceae</taxon>
        <taxon>Nocardia</taxon>
    </lineage>
</organism>
<evidence type="ECO:0000313" key="2">
    <source>
        <dbReference type="EMBL" id="PWV79302.1"/>
    </source>
</evidence>
<keyword evidence="2" id="KW-0238">DNA-binding</keyword>
<dbReference type="EMBL" id="QGTL01000002">
    <property type="protein sequence ID" value="PWV79302.1"/>
    <property type="molecule type" value="Genomic_DNA"/>
</dbReference>
<dbReference type="AlphaFoldDB" id="A0A317NWF6"/>
<evidence type="ECO:0000313" key="3">
    <source>
        <dbReference type="Proteomes" id="UP000246410"/>
    </source>
</evidence>
<evidence type="ECO:0000259" key="1">
    <source>
        <dbReference type="SMART" id="SM00347"/>
    </source>
</evidence>
<dbReference type="Gene3D" id="1.10.10.10">
    <property type="entry name" value="Winged helix-like DNA-binding domain superfamily/Winged helix DNA-binding domain"/>
    <property type="match status" value="1"/>
</dbReference>
<dbReference type="SUPFAM" id="SSF46785">
    <property type="entry name" value="Winged helix' DNA-binding domain"/>
    <property type="match status" value="1"/>
</dbReference>
<reference evidence="2 3" key="1">
    <citation type="submission" date="2018-05" db="EMBL/GenBank/DDBJ databases">
        <title>Genomic Encyclopedia of Type Strains, Phase IV (KMG-IV): sequencing the most valuable type-strain genomes for metagenomic binning, comparative biology and taxonomic classification.</title>
        <authorList>
            <person name="Goeker M."/>
        </authorList>
    </citation>
    <scope>NUCLEOTIDE SEQUENCE [LARGE SCALE GENOMIC DNA]</scope>
    <source>
        <strain evidence="2 3">DSM 44717</strain>
    </source>
</reference>
<dbReference type="SMART" id="SM00347">
    <property type="entry name" value="HTH_MARR"/>
    <property type="match status" value="1"/>
</dbReference>